<feature type="domain" description="Creatinase N-terminal" evidence="4">
    <location>
        <begin position="8"/>
        <end position="116"/>
    </location>
</feature>
<dbReference type="Gene3D" id="3.90.230.10">
    <property type="entry name" value="Creatinase/methionine aminopeptidase superfamily"/>
    <property type="match status" value="1"/>
</dbReference>
<reference evidence="6" key="1">
    <citation type="submission" date="2010-11" db="EMBL/GenBank/DDBJ databases">
        <title>The complete sequence of chromosome of Oceanithermus profundus DSM 14977.</title>
        <authorList>
            <consortium name="US DOE Joint Genome Institute (JGI-PGF)"/>
            <person name="Lucas S."/>
            <person name="Copeland A."/>
            <person name="Lapidus A."/>
            <person name="Bruce D."/>
            <person name="Goodwin L."/>
            <person name="Pitluck S."/>
            <person name="Kyrpides N."/>
            <person name="Mavromatis K."/>
            <person name="Pagani I."/>
            <person name="Ivanova N."/>
            <person name="Zhang X."/>
            <person name="Brettin T."/>
            <person name="Detter J.C."/>
            <person name="Tapia R."/>
            <person name="Han C."/>
            <person name="Land M."/>
            <person name="Hauser L."/>
            <person name="Markowitz V."/>
            <person name="Cheng J.-F."/>
            <person name="Hugenholtz P."/>
            <person name="Woyke T."/>
            <person name="Wu D."/>
            <person name="Tindall B."/>
            <person name="Faehnrich R."/>
            <person name="Brambilla E."/>
            <person name="Klenk H.-P."/>
            <person name="Eisen J.A."/>
        </authorList>
    </citation>
    <scope>NUCLEOTIDE SEQUENCE [LARGE SCALE GENOMIC DNA]</scope>
    <source>
        <strain evidence="6">DSM 14977 / NBRC 100410 / VKM B-2274 / 506</strain>
    </source>
</reference>
<evidence type="ECO:0000256" key="1">
    <source>
        <dbReference type="ARBA" id="ARBA00022723"/>
    </source>
</evidence>
<keyword evidence="2" id="KW-0378">Hydrolase</keyword>
<feature type="domain" description="Peptidase M24" evidence="3">
    <location>
        <begin position="126"/>
        <end position="328"/>
    </location>
</feature>
<dbReference type="HOGENOM" id="CLU_017266_4_2_0"/>
<keyword evidence="1" id="KW-0479">Metal-binding</keyword>
<protein>
    <submittedName>
        <fullName evidence="5">Peptidase M24</fullName>
    </submittedName>
</protein>
<gene>
    <name evidence="5" type="ordered locus">Ocepr_1115</name>
</gene>
<evidence type="ECO:0000259" key="3">
    <source>
        <dbReference type="Pfam" id="PF00557"/>
    </source>
</evidence>
<dbReference type="GO" id="GO:0004177">
    <property type="term" value="F:aminopeptidase activity"/>
    <property type="evidence" value="ECO:0007669"/>
    <property type="project" value="UniProtKB-ARBA"/>
</dbReference>
<dbReference type="GO" id="GO:0008235">
    <property type="term" value="F:metalloexopeptidase activity"/>
    <property type="evidence" value="ECO:0007669"/>
    <property type="project" value="UniProtKB-ARBA"/>
</dbReference>
<dbReference type="InterPro" id="IPR050659">
    <property type="entry name" value="Peptidase_M24B"/>
</dbReference>
<dbReference type="SUPFAM" id="SSF55920">
    <property type="entry name" value="Creatinase/aminopeptidase"/>
    <property type="match status" value="1"/>
</dbReference>
<dbReference type="Pfam" id="PF01321">
    <property type="entry name" value="Creatinase_N"/>
    <property type="match status" value="1"/>
</dbReference>
<dbReference type="eggNOG" id="COG0006">
    <property type="taxonomic scope" value="Bacteria"/>
</dbReference>
<dbReference type="Proteomes" id="UP000008722">
    <property type="component" value="Chromosome"/>
</dbReference>
<accession>E4U7X3</accession>
<dbReference type="KEGG" id="opr:Ocepr_1115"/>
<dbReference type="RefSeq" id="WP_013457742.1">
    <property type="nucleotide sequence ID" value="NC_014761.1"/>
</dbReference>
<dbReference type="InterPro" id="IPR001714">
    <property type="entry name" value="Pept_M24_MAP"/>
</dbReference>
<dbReference type="EMBL" id="CP002361">
    <property type="protein sequence ID" value="ADR36572.1"/>
    <property type="molecule type" value="Genomic_DNA"/>
</dbReference>
<dbReference type="InterPro" id="IPR000994">
    <property type="entry name" value="Pept_M24"/>
</dbReference>
<dbReference type="Gene3D" id="3.40.350.10">
    <property type="entry name" value="Creatinase/prolidase N-terminal domain"/>
    <property type="match status" value="1"/>
</dbReference>
<name>E4U7X3_OCEP5</name>
<dbReference type="InterPro" id="IPR029149">
    <property type="entry name" value="Creatin/AminoP/Spt16_N"/>
</dbReference>
<proteinExistence type="predicted"/>
<dbReference type="PANTHER" id="PTHR46112:SF3">
    <property type="entry name" value="AMINOPEPTIDASE YPDF"/>
    <property type="match status" value="1"/>
</dbReference>
<organism evidence="5 6">
    <name type="scientific">Oceanithermus profundus (strain DSM 14977 / NBRC 100410 / VKM B-2274 / 506)</name>
    <dbReference type="NCBI Taxonomy" id="670487"/>
    <lineage>
        <taxon>Bacteria</taxon>
        <taxon>Thermotogati</taxon>
        <taxon>Deinococcota</taxon>
        <taxon>Deinococci</taxon>
        <taxon>Thermales</taxon>
        <taxon>Thermaceae</taxon>
        <taxon>Oceanithermus</taxon>
    </lineage>
</organism>
<evidence type="ECO:0000259" key="4">
    <source>
        <dbReference type="Pfam" id="PF01321"/>
    </source>
</evidence>
<dbReference type="SUPFAM" id="SSF53092">
    <property type="entry name" value="Creatinase/prolidase N-terminal domain"/>
    <property type="match status" value="1"/>
</dbReference>
<dbReference type="PROSITE" id="PS00491">
    <property type="entry name" value="PROLINE_PEPTIDASE"/>
    <property type="match status" value="1"/>
</dbReference>
<evidence type="ECO:0000256" key="2">
    <source>
        <dbReference type="ARBA" id="ARBA00022801"/>
    </source>
</evidence>
<dbReference type="InterPro" id="IPR036005">
    <property type="entry name" value="Creatinase/aminopeptidase-like"/>
</dbReference>
<reference evidence="5 6" key="2">
    <citation type="journal article" date="2011" name="Stand. Genomic Sci.">
        <title>Complete genome sequence of Oceanithermus profundus type strain (506).</title>
        <authorList>
            <person name="Pati A."/>
            <person name="Zhang X."/>
            <person name="Lapidus A."/>
            <person name="Nolan M."/>
            <person name="Lucas S."/>
            <person name="Del Rio T.G."/>
            <person name="Tice H."/>
            <person name="Cheng J.F."/>
            <person name="Tapia R."/>
            <person name="Han C."/>
            <person name="Goodwin L."/>
            <person name="Pitluck S."/>
            <person name="Liolios K."/>
            <person name="Pagani I."/>
            <person name="Ivanova N."/>
            <person name="Mavromatis K."/>
            <person name="Chen A."/>
            <person name="Palaniappan K."/>
            <person name="Hauser L."/>
            <person name="Jeffries C.D."/>
            <person name="Brambilla E.M."/>
            <person name="Rohl A."/>
            <person name="Mwirichia R."/>
            <person name="Rohde M."/>
            <person name="Tindall B.J."/>
            <person name="Sikorski J."/>
            <person name="Wirth R."/>
            <person name="Goker M."/>
            <person name="Woyke T."/>
            <person name="Detter J.C."/>
            <person name="Bristow J."/>
            <person name="Eisen J.A."/>
            <person name="Markowitz V."/>
            <person name="Hugenholtz P."/>
            <person name="Kyrpides N.C."/>
            <person name="Klenk H.P."/>
            <person name="Land M."/>
        </authorList>
    </citation>
    <scope>NUCLEOTIDE SEQUENCE [LARGE SCALE GENOMIC DNA]</scope>
    <source>
        <strain evidence="6">DSM 14977 / NBRC 100410 / VKM B-2274 / 506</strain>
    </source>
</reference>
<dbReference type="PANTHER" id="PTHR46112">
    <property type="entry name" value="AMINOPEPTIDASE"/>
    <property type="match status" value="1"/>
</dbReference>
<dbReference type="Pfam" id="PF00557">
    <property type="entry name" value="Peptidase_M24"/>
    <property type="match status" value="1"/>
</dbReference>
<dbReference type="AlphaFoldDB" id="E4U7X3"/>
<evidence type="ECO:0000313" key="6">
    <source>
        <dbReference type="Proteomes" id="UP000008722"/>
    </source>
</evidence>
<dbReference type="OrthoDB" id="9806388at2"/>
<sequence length="344" mass="37476">MKITLPSNVDALLVKRPENVRYLSGFTAPEDAWVLYRPEAPVLFTDARYGEQAPAESRVPVEIVNPREGYGFLEPHVAGLRVGYEARHLPCAELERLRAVTSAEWAATENLVERPRRLKTPDEIARIRAAAALADRGLAWLLPRIRPGVRERDLALDLEFWLRREGAEGAAFDFIVASGPRGALPHGVASDRAIEAGELVTLDFGAVVGGYHSDMTRTVAVGEVTGEMRRVFDVVLEALEAALEAARPGVAARELDAVARRVIEAAGYGPQFVHSLGHGVGLEIHEAPFLNARSEEVLEPGMVVTLEPGVYLPGRGGVRIEELAVVTENGLELLSHSPRGWTEV</sequence>
<dbReference type="InterPro" id="IPR001131">
    <property type="entry name" value="Peptidase_M24B_aminopep-P_CS"/>
</dbReference>
<evidence type="ECO:0000313" key="5">
    <source>
        <dbReference type="EMBL" id="ADR36572.1"/>
    </source>
</evidence>
<dbReference type="GO" id="GO:0046872">
    <property type="term" value="F:metal ion binding"/>
    <property type="evidence" value="ECO:0007669"/>
    <property type="project" value="UniProtKB-KW"/>
</dbReference>
<keyword evidence="6" id="KW-1185">Reference proteome</keyword>
<dbReference type="InterPro" id="IPR000587">
    <property type="entry name" value="Creatinase_N"/>
</dbReference>
<dbReference type="STRING" id="670487.Ocepr_1115"/>
<dbReference type="CDD" id="cd01092">
    <property type="entry name" value="APP-like"/>
    <property type="match status" value="1"/>
</dbReference>
<dbReference type="MEROPS" id="M24.008"/>
<dbReference type="PRINTS" id="PR00599">
    <property type="entry name" value="MAPEPTIDASE"/>
</dbReference>